<gene>
    <name evidence="2" type="ORF">BD626DRAFT_451623</name>
</gene>
<organism evidence="2 3">
    <name type="scientific">Schizophyllum amplum</name>
    <dbReference type="NCBI Taxonomy" id="97359"/>
    <lineage>
        <taxon>Eukaryota</taxon>
        <taxon>Fungi</taxon>
        <taxon>Dikarya</taxon>
        <taxon>Basidiomycota</taxon>
        <taxon>Agaricomycotina</taxon>
        <taxon>Agaricomycetes</taxon>
        <taxon>Agaricomycetidae</taxon>
        <taxon>Agaricales</taxon>
        <taxon>Schizophyllaceae</taxon>
        <taxon>Schizophyllum</taxon>
    </lineage>
</organism>
<evidence type="ECO:0000256" key="1">
    <source>
        <dbReference type="SAM" id="MobiDB-lite"/>
    </source>
</evidence>
<feature type="compositionally biased region" description="Basic and acidic residues" evidence="1">
    <location>
        <begin position="867"/>
        <end position="885"/>
    </location>
</feature>
<reference evidence="2 3" key="1">
    <citation type="journal article" date="2019" name="New Phytol.">
        <title>Comparative genomics reveals unique wood-decay strategies and fruiting body development in the Schizophyllaceae.</title>
        <authorList>
            <person name="Almasi E."/>
            <person name="Sahu N."/>
            <person name="Krizsan K."/>
            <person name="Balint B."/>
            <person name="Kovacs G.M."/>
            <person name="Kiss B."/>
            <person name="Cseklye J."/>
            <person name="Drula E."/>
            <person name="Henrissat B."/>
            <person name="Nagy I."/>
            <person name="Chovatia M."/>
            <person name="Adam C."/>
            <person name="LaButti K."/>
            <person name="Lipzen A."/>
            <person name="Riley R."/>
            <person name="Grigoriev I.V."/>
            <person name="Nagy L.G."/>
        </authorList>
    </citation>
    <scope>NUCLEOTIDE SEQUENCE [LARGE SCALE GENOMIC DNA]</scope>
    <source>
        <strain evidence="2 3">NL-1724</strain>
    </source>
</reference>
<dbReference type="Proteomes" id="UP000320762">
    <property type="component" value="Unassembled WGS sequence"/>
</dbReference>
<proteinExistence type="predicted"/>
<feature type="region of interest" description="Disordered" evidence="1">
    <location>
        <begin position="850"/>
        <end position="925"/>
    </location>
</feature>
<comment type="caution">
    <text evidence="2">The sequence shown here is derived from an EMBL/GenBank/DDBJ whole genome shotgun (WGS) entry which is preliminary data.</text>
</comment>
<dbReference type="EMBL" id="VDMD01000003">
    <property type="protein sequence ID" value="TRM66575.1"/>
    <property type="molecule type" value="Genomic_DNA"/>
</dbReference>
<protein>
    <submittedName>
        <fullName evidence="2">Uncharacterized protein</fullName>
    </submittedName>
</protein>
<keyword evidence="3" id="KW-1185">Reference proteome</keyword>
<dbReference type="AlphaFoldDB" id="A0A550CP56"/>
<accession>A0A550CP56</accession>
<evidence type="ECO:0000313" key="3">
    <source>
        <dbReference type="Proteomes" id="UP000320762"/>
    </source>
</evidence>
<dbReference type="OrthoDB" id="2393824at2759"/>
<evidence type="ECO:0000313" key="2">
    <source>
        <dbReference type="EMBL" id="TRM66575.1"/>
    </source>
</evidence>
<sequence>MSIPDVERILLGASNDFSPEIAPSTLSAILHAFFRRRSQPLDPDYVSESACANLLTTRPELYTLLERAVKEQDYACLWDCEILSFRDVDLRTRRPYHPTDTSFEQELPVFLKAHQKFISAFARSTVPLDSWTPSSVDMSATATSASGADSFISYLKIPDTSADSPCLALHDVGALINADILHQRLQNIFVPRSHTIFLNTSGSGKTRLVLEGLSQHWGFYIPCASDNSCLGSLDMDHCLGSGISNKRKFRQNAPWDEDSVQHNSWVAQNTFSRILLSRLILLKAFLDELEDKLTLDARHQWLLFQVLTMKLEHGDIFHNLTRKVDRVTQMYADEMFTDLLLDIKARYGDANMNIFCVLDEAQRANDAFRGAFGKQSTALREIASAYEKYDGITLILTGTHIDLGPFRRADFPEYRVCTDTGLFDTPQSQRQYVLRYLPTSLADSPTGQTLISRMWWWLRGRYRFTASFISCLLITQYEKPLHLLDAYISWFTGVDPPHMSKAVLQEQLSRSAFEAVHRFSPFRGSFLSDEPQILFAMHSAMFKIMLSGENHVRFKEQCFRLAAQGVAVLTDHKGEEALVLEPCIVLPLIDPIFRQPGVASAFFPDALASQLHKAPPHHTYPLAFVPTLVQALMKTKKTDKIAHRLCDLFLFPGIAPDWATQSAQLVRITRTAEKRALRATVFQPSFSKIAREHVWATESPEWLQHETNVPFCIASQFSQADLIFVLRLEDNRCLQVALSTLLKNEHVKTSPSDIQVKLLQLAPKNLFKVGQPTTASGAHFDDIPREVAEAGNPPLLRVVSTFPYEVDINEVERDKVPQPIATLNTPLLRECANSFNITDIVKRIVSVMTTPRSGKRKRPSVGDGGGEPERPKTRSMTKKEEEANKAARPRRGVPKEEVPLRKSTRRVPASSSTAKVPTPVRRRKR</sequence>
<name>A0A550CP56_9AGAR</name>